<evidence type="ECO:0000313" key="2">
    <source>
        <dbReference type="EMBL" id="GKV36696.1"/>
    </source>
</evidence>
<dbReference type="AlphaFoldDB" id="A0AAV5LH82"/>
<reference evidence="2 3" key="1">
    <citation type="journal article" date="2021" name="Commun. Biol.">
        <title>The genome of Shorea leprosula (Dipterocarpaceae) highlights the ecological relevance of drought in aseasonal tropical rainforests.</title>
        <authorList>
            <person name="Ng K.K.S."/>
            <person name="Kobayashi M.J."/>
            <person name="Fawcett J.A."/>
            <person name="Hatakeyama M."/>
            <person name="Paape T."/>
            <person name="Ng C.H."/>
            <person name="Ang C.C."/>
            <person name="Tnah L.H."/>
            <person name="Lee C.T."/>
            <person name="Nishiyama T."/>
            <person name="Sese J."/>
            <person name="O'Brien M.J."/>
            <person name="Copetti D."/>
            <person name="Mohd Noor M.I."/>
            <person name="Ong R.C."/>
            <person name="Putra M."/>
            <person name="Sireger I.Z."/>
            <person name="Indrioko S."/>
            <person name="Kosugi Y."/>
            <person name="Izuno A."/>
            <person name="Isagi Y."/>
            <person name="Lee S.L."/>
            <person name="Shimizu K.K."/>
        </authorList>
    </citation>
    <scope>NUCLEOTIDE SEQUENCE [LARGE SCALE GENOMIC DNA]</scope>
    <source>
        <strain evidence="2">214</strain>
    </source>
</reference>
<dbReference type="EMBL" id="BPVZ01000118">
    <property type="protein sequence ID" value="GKV36696.1"/>
    <property type="molecule type" value="Genomic_DNA"/>
</dbReference>
<feature type="region of interest" description="Disordered" evidence="1">
    <location>
        <begin position="67"/>
        <end position="102"/>
    </location>
</feature>
<evidence type="ECO:0000256" key="1">
    <source>
        <dbReference type="SAM" id="MobiDB-lite"/>
    </source>
</evidence>
<gene>
    <name evidence="2" type="ORF">SLEP1_g44796</name>
</gene>
<dbReference type="Proteomes" id="UP001054252">
    <property type="component" value="Unassembled WGS sequence"/>
</dbReference>
<feature type="compositionally biased region" description="Polar residues" evidence="1">
    <location>
        <begin position="67"/>
        <end position="79"/>
    </location>
</feature>
<proteinExistence type="predicted"/>
<accession>A0AAV5LH82</accession>
<organism evidence="2 3">
    <name type="scientific">Rubroshorea leprosula</name>
    <dbReference type="NCBI Taxonomy" id="152421"/>
    <lineage>
        <taxon>Eukaryota</taxon>
        <taxon>Viridiplantae</taxon>
        <taxon>Streptophyta</taxon>
        <taxon>Embryophyta</taxon>
        <taxon>Tracheophyta</taxon>
        <taxon>Spermatophyta</taxon>
        <taxon>Magnoliopsida</taxon>
        <taxon>eudicotyledons</taxon>
        <taxon>Gunneridae</taxon>
        <taxon>Pentapetalae</taxon>
        <taxon>rosids</taxon>
        <taxon>malvids</taxon>
        <taxon>Malvales</taxon>
        <taxon>Dipterocarpaceae</taxon>
        <taxon>Rubroshorea</taxon>
    </lineage>
</organism>
<sequence>MLTTQVHQLQTELAQVRQEMAERVQSEIARIQLEESQRVSEMEAAFDRRIQQHIALLSQQYASIGLSPSQTVGPSQASGPAQAGGPPLEASGSRFDHLSPLT</sequence>
<evidence type="ECO:0000313" key="3">
    <source>
        <dbReference type="Proteomes" id="UP001054252"/>
    </source>
</evidence>
<keyword evidence="3" id="KW-1185">Reference proteome</keyword>
<name>A0AAV5LH82_9ROSI</name>
<comment type="caution">
    <text evidence="2">The sequence shown here is derived from an EMBL/GenBank/DDBJ whole genome shotgun (WGS) entry which is preliminary data.</text>
</comment>
<protein>
    <submittedName>
        <fullName evidence="2">Uncharacterized protein</fullName>
    </submittedName>
</protein>